<feature type="region of interest" description="Disordered" evidence="1">
    <location>
        <begin position="316"/>
        <end position="338"/>
    </location>
</feature>
<feature type="compositionally biased region" description="Low complexity" evidence="1">
    <location>
        <begin position="327"/>
        <end position="336"/>
    </location>
</feature>
<feature type="chain" id="PRO_5040367455" evidence="2">
    <location>
        <begin position="25"/>
        <end position="361"/>
    </location>
</feature>
<keyword evidence="2" id="KW-0732">Signal</keyword>
<dbReference type="Proteomes" id="UP000700596">
    <property type="component" value="Unassembled WGS sequence"/>
</dbReference>
<evidence type="ECO:0000256" key="2">
    <source>
        <dbReference type="SAM" id="SignalP"/>
    </source>
</evidence>
<gene>
    <name evidence="3" type="ORF">B0J11DRAFT_167114</name>
</gene>
<proteinExistence type="predicted"/>
<dbReference type="OrthoDB" id="3766473at2759"/>
<name>A0A9P9IZ33_9PLEO</name>
<comment type="caution">
    <text evidence="3">The sequence shown here is derived from an EMBL/GenBank/DDBJ whole genome shotgun (WGS) entry which is preliminary data.</text>
</comment>
<dbReference type="AlphaFoldDB" id="A0A9P9IZ33"/>
<keyword evidence="4" id="KW-1185">Reference proteome</keyword>
<evidence type="ECO:0000313" key="4">
    <source>
        <dbReference type="Proteomes" id="UP000700596"/>
    </source>
</evidence>
<accession>A0A9P9IZ33</accession>
<reference evidence="3" key="1">
    <citation type="journal article" date="2021" name="Nat. Commun.">
        <title>Genetic determinants of endophytism in the Arabidopsis root mycobiome.</title>
        <authorList>
            <person name="Mesny F."/>
            <person name="Miyauchi S."/>
            <person name="Thiergart T."/>
            <person name="Pickel B."/>
            <person name="Atanasova L."/>
            <person name="Karlsson M."/>
            <person name="Huettel B."/>
            <person name="Barry K.W."/>
            <person name="Haridas S."/>
            <person name="Chen C."/>
            <person name="Bauer D."/>
            <person name="Andreopoulos W."/>
            <person name="Pangilinan J."/>
            <person name="LaButti K."/>
            <person name="Riley R."/>
            <person name="Lipzen A."/>
            <person name="Clum A."/>
            <person name="Drula E."/>
            <person name="Henrissat B."/>
            <person name="Kohler A."/>
            <person name="Grigoriev I.V."/>
            <person name="Martin F.M."/>
            <person name="Hacquard S."/>
        </authorList>
    </citation>
    <scope>NUCLEOTIDE SEQUENCE</scope>
    <source>
        <strain evidence="3">MPI-CAGE-CH-0243</strain>
    </source>
</reference>
<evidence type="ECO:0000313" key="3">
    <source>
        <dbReference type="EMBL" id="KAH7135694.1"/>
    </source>
</evidence>
<sequence length="361" mass="39334">MLSTSLNHAALLVLSLQYIAPCRAQSNICSAAEDISEQFNNYNSTKTIAIPALQINGTNIQDRNPGKLIEDPGKSWYITTRNRVEGINPNTSMQYFYFNTNESNTTGIGLCTLALPTENLGTYTFPRRVLERSIRDNGDCRTMIGDQCLAAWKRQYSGLANRLIYGASCTGTSLNTTVPHECADIVGDSDVWTMGSISAGLNLNNRTFRGDNVRAQNCTNDFEPRMFLVNSSVVPSFGFGGHYNGSTRFPTVQVMIFYPNRTSNNPQTGGGTLGGLTTDAHIEIRCNRPDEIQSGSTVPPSAKEILDAGLRYDTRLGANAGKGGGDPNNPNDPNDPSQATSLRATWYLGLLCMVVMLSSWI</sequence>
<organism evidence="3 4">
    <name type="scientific">Dendryphion nanum</name>
    <dbReference type="NCBI Taxonomy" id="256645"/>
    <lineage>
        <taxon>Eukaryota</taxon>
        <taxon>Fungi</taxon>
        <taxon>Dikarya</taxon>
        <taxon>Ascomycota</taxon>
        <taxon>Pezizomycotina</taxon>
        <taxon>Dothideomycetes</taxon>
        <taxon>Pleosporomycetidae</taxon>
        <taxon>Pleosporales</taxon>
        <taxon>Torulaceae</taxon>
        <taxon>Dendryphion</taxon>
    </lineage>
</organism>
<evidence type="ECO:0000256" key="1">
    <source>
        <dbReference type="SAM" id="MobiDB-lite"/>
    </source>
</evidence>
<dbReference type="EMBL" id="JAGMWT010000002">
    <property type="protein sequence ID" value="KAH7135694.1"/>
    <property type="molecule type" value="Genomic_DNA"/>
</dbReference>
<protein>
    <submittedName>
        <fullName evidence="3">Uncharacterized protein</fullName>
    </submittedName>
</protein>
<feature type="signal peptide" evidence="2">
    <location>
        <begin position="1"/>
        <end position="24"/>
    </location>
</feature>